<sequence length="79" mass="9211">MHQVGVVLYRNLKLLVDNYGPFMLLHFGTIPTFIVCSAQAAEDIMRDHDVVFVERPGLTVDYVFFFDWSDLAFCPYNKY</sequence>
<dbReference type="SUPFAM" id="SSF48264">
    <property type="entry name" value="Cytochrome P450"/>
    <property type="match status" value="1"/>
</dbReference>
<comment type="caution">
    <text evidence="4">The sequence shown here is derived from an EMBL/GenBank/DDBJ whole genome shotgun (WGS) entry which is preliminary data.</text>
</comment>
<organism evidence="4 5">
    <name type="scientific">Linum tenue</name>
    <dbReference type="NCBI Taxonomy" id="586396"/>
    <lineage>
        <taxon>Eukaryota</taxon>
        <taxon>Viridiplantae</taxon>
        <taxon>Streptophyta</taxon>
        <taxon>Embryophyta</taxon>
        <taxon>Tracheophyta</taxon>
        <taxon>Spermatophyta</taxon>
        <taxon>Magnoliopsida</taxon>
        <taxon>eudicotyledons</taxon>
        <taxon>Gunneridae</taxon>
        <taxon>Pentapetalae</taxon>
        <taxon>rosids</taxon>
        <taxon>fabids</taxon>
        <taxon>Malpighiales</taxon>
        <taxon>Linaceae</taxon>
        <taxon>Linum</taxon>
    </lineage>
</organism>
<reference evidence="4" key="1">
    <citation type="submission" date="2022-08" db="EMBL/GenBank/DDBJ databases">
        <authorList>
            <person name="Gutierrez-Valencia J."/>
        </authorList>
    </citation>
    <scope>NUCLEOTIDE SEQUENCE</scope>
</reference>
<dbReference type="GO" id="GO:0020037">
    <property type="term" value="F:heme binding"/>
    <property type="evidence" value="ECO:0007669"/>
    <property type="project" value="InterPro"/>
</dbReference>
<dbReference type="GO" id="GO:0004497">
    <property type="term" value="F:monooxygenase activity"/>
    <property type="evidence" value="ECO:0007669"/>
    <property type="project" value="InterPro"/>
</dbReference>
<evidence type="ECO:0000256" key="1">
    <source>
        <dbReference type="ARBA" id="ARBA00010617"/>
    </source>
</evidence>
<evidence type="ECO:0000256" key="3">
    <source>
        <dbReference type="ARBA" id="ARBA00023004"/>
    </source>
</evidence>
<dbReference type="EMBL" id="CAMGYJ010000008">
    <property type="protein sequence ID" value="CAI0460791.1"/>
    <property type="molecule type" value="Genomic_DNA"/>
</dbReference>
<dbReference type="PANTHER" id="PTHR47955">
    <property type="entry name" value="CYTOCHROME P450 FAMILY 71 PROTEIN"/>
    <property type="match status" value="1"/>
</dbReference>
<keyword evidence="5" id="KW-1185">Reference proteome</keyword>
<dbReference type="InterPro" id="IPR036396">
    <property type="entry name" value="Cyt_P450_sf"/>
</dbReference>
<dbReference type="Proteomes" id="UP001154282">
    <property type="component" value="Unassembled WGS sequence"/>
</dbReference>
<evidence type="ECO:0000313" key="4">
    <source>
        <dbReference type="EMBL" id="CAI0460791.1"/>
    </source>
</evidence>
<protein>
    <recommendedName>
        <fullName evidence="6">Cytochrome P450</fullName>
    </recommendedName>
</protein>
<evidence type="ECO:0000313" key="5">
    <source>
        <dbReference type="Proteomes" id="UP001154282"/>
    </source>
</evidence>
<evidence type="ECO:0008006" key="6">
    <source>
        <dbReference type="Google" id="ProtNLM"/>
    </source>
</evidence>
<comment type="similarity">
    <text evidence="1">Belongs to the cytochrome P450 family.</text>
</comment>
<dbReference type="Gene3D" id="1.10.630.10">
    <property type="entry name" value="Cytochrome P450"/>
    <property type="match status" value="1"/>
</dbReference>
<name>A0AAV0NRI3_9ROSI</name>
<accession>A0AAV0NRI3</accession>
<gene>
    <name evidence="4" type="ORF">LITE_LOCUS34638</name>
</gene>
<dbReference type="GO" id="GO:0016705">
    <property type="term" value="F:oxidoreductase activity, acting on paired donors, with incorporation or reduction of molecular oxygen"/>
    <property type="evidence" value="ECO:0007669"/>
    <property type="project" value="InterPro"/>
</dbReference>
<keyword evidence="3" id="KW-0408">Iron</keyword>
<keyword evidence="2" id="KW-0479">Metal-binding</keyword>
<dbReference type="GO" id="GO:0005506">
    <property type="term" value="F:iron ion binding"/>
    <property type="evidence" value="ECO:0007669"/>
    <property type="project" value="InterPro"/>
</dbReference>
<dbReference type="PANTHER" id="PTHR47955:SF18">
    <property type="entry name" value="CYTOCHROME P450 71A1-LIKE"/>
    <property type="match status" value="1"/>
</dbReference>
<evidence type="ECO:0000256" key="2">
    <source>
        <dbReference type="ARBA" id="ARBA00022723"/>
    </source>
</evidence>
<dbReference type="AlphaFoldDB" id="A0AAV0NRI3"/>
<proteinExistence type="inferred from homology"/>